<dbReference type="GeneID" id="27692216"/>
<evidence type="ECO:0000313" key="2">
    <source>
        <dbReference type="EMBL" id="KND01331.1"/>
    </source>
</evidence>
<proteinExistence type="predicted"/>
<dbReference type="Proteomes" id="UP000053201">
    <property type="component" value="Unassembled WGS sequence"/>
</dbReference>
<sequence>MCCRARRLDQNTTLLRPASHQRPQLPAKKSSPAAANTNFNRYPNMPNTSSELHQDEAQHQPPLKTHPISLTLLSQAPRYTTRLLPRLLNSGPKVRGAATNKRSVETVVQNVPDLFDRRNDKYPAPLDVWVSMD</sequence>
<feature type="compositionally biased region" description="Polar residues" evidence="1">
    <location>
        <begin position="33"/>
        <end position="51"/>
    </location>
</feature>
<evidence type="ECO:0000256" key="1">
    <source>
        <dbReference type="SAM" id="MobiDB-lite"/>
    </source>
</evidence>
<dbReference type="InParanoid" id="A0A0L0HIP6"/>
<dbReference type="AlphaFoldDB" id="A0A0L0HIP6"/>
<name>A0A0L0HIP6_SPIPD</name>
<gene>
    <name evidence="2" type="ORF">SPPG_09091</name>
</gene>
<keyword evidence="3" id="KW-1185">Reference proteome</keyword>
<dbReference type="VEuPathDB" id="FungiDB:SPPG_09091"/>
<organism evidence="2 3">
    <name type="scientific">Spizellomyces punctatus (strain DAOM BR117)</name>
    <dbReference type="NCBI Taxonomy" id="645134"/>
    <lineage>
        <taxon>Eukaryota</taxon>
        <taxon>Fungi</taxon>
        <taxon>Fungi incertae sedis</taxon>
        <taxon>Chytridiomycota</taxon>
        <taxon>Chytridiomycota incertae sedis</taxon>
        <taxon>Chytridiomycetes</taxon>
        <taxon>Spizellomycetales</taxon>
        <taxon>Spizellomycetaceae</taxon>
        <taxon>Spizellomyces</taxon>
    </lineage>
</organism>
<reference evidence="2 3" key="1">
    <citation type="submission" date="2009-08" db="EMBL/GenBank/DDBJ databases">
        <title>The Genome Sequence of Spizellomyces punctatus strain DAOM BR117.</title>
        <authorList>
            <consortium name="The Broad Institute Genome Sequencing Platform"/>
            <person name="Russ C."/>
            <person name="Cuomo C."/>
            <person name="Shea T."/>
            <person name="Young S.K."/>
            <person name="Zeng Q."/>
            <person name="Koehrsen M."/>
            <person name="Haas B."/>
            <person name="Borodovsky M."/>
            <person name="Guigo R."/>
            <person name="Alvarado L."/>
            <person name="Berlin A."/>
            <person name="Bochicchio J."/>
            <person name="Borenstein D."/>
            <person name="Chapman S."/>
            <person name="Chen Z."/>
            <person name="Engels R."/>
            <person name="Freedman E."/>
            <person name="Gellesch M."/>
            <person name="Goldberg J."/>
            <person name="Griggs A."/>
            <person name="Gujja S."/>
            <person name="Heiman D."/>
            <person name="Hepburn T."/>
            <person name="Howarth C."/>
            <person name="Jen D."/>
            <person name="Larson L."/>
            <person name="Lewis B."/>
            <person name="Mehta T."/>
            <person name="Park D."/>
            <person name="Pearson M."/>
            <person name="Roberts A."/>
            <person name="Saif S."/>
            <person name="Shenoy N."/>
            <person name="Sisk P."/>
            <person name="Stolte C."/>
            <person name="Sykes S."/>
            <person name="Thomson T."/>
            <person name="Walk T."/>
            <person name="White J."/>
            <person name="Yandava C."/>
            <person name="Burger G."/>
            <person name="Gray M.W."/>
            <person name="Holland P.W.H."/>
            <person name="King N."/>
            <person name="Lang F.B.F."/>
            <person name="Roger A.J."/>
            <person name="Ruiz-Trillo I."/>
            <person name="Lander E."/>
            <person name="Nusbaum C."/>
        </authorList>
    </citation>
    <scope>NUCLEOTIDE SEQUENCE [LARGE SCALE GENOMIC DNA]</scope>
    <source>
        <strain evidence="2 3">DAOM BR117</strain>
    </source>
</reference>
<dbReference type="EMBL" id="KQ257454">
    <property type="protein sequence ID" value="KND01331.1"/>
    <property type="molecule type" value="Genomic_DNA"/>
</dbReference>
<protein>
    <submittedName>
        <fullName evidence="2">Uncharacterized protein</fullName>
    </submittedName>
</protein>
<dbReference type="RefSeq" id="XP_016609370.1">
    <property type="nucleotide sequence ID" value="XM_016757246.1"/>
</dbReference>
<accession>A0A0L0HIP6</accession>
<evidence type="ECO:0000313" key="3">
    <source>
        <dbReference type="Proteomes" id="UP000053201"/>
    </source>
</evidence>
<feature type="region of interest" description="Disordered" evidence="1">
    <location>
        <begin position="15"/>
        <end position="65"/>
    </location>
</feature>